<comment type="caution">
    <text evidence="2">The sequence shown here is derived from an EMBL/GenBank/DDBJ whole genome shotgun (WGS) entry which is preliminary data.</text>
</comment>
<dbReference type="EMBL" id="AVOT02019356">
    <property type="protein sequence ID" value="MBW0506857.1"/>
    <property type="molecule type" value="Genomic_DNA"/>
</dbReference>
<evidence type="ECO:0000313" key="3">
    <source>
        <dbReference type="Proteomes" id="UP000765509"/>
    </source>
</evidence>
<protein>
    <submittedName>
        <fullName evidence="2">Uncharacterized protein</fullName>
    </submittedName>
</protein>
<gene>
    <name evidence="2" type="ORF">O181_046572</name>
</gene>
<dbReference type="AlphaFoldDB" id="A0A9Q3DRI7"/>
<name>A0A9Q3DRI7_9BASI</name>
<evidence type="ECO:0000313" key="2">
    <source>
        <dbReference type="EMBL" id="MBW0506857.1"/>
    </source>
</evidence>
<keyword evidence="3" id="KW-1185">Reference proteome</keyword>
<feature type="region of interest" description="Disordered" evidence="1">
    <location>
        <begin position="67"/>
        <end position="89"/>
    </location>
</feature>
<accession>A0A9Q3DRI7</accession>
<evidence type="ECO:0000256" key="1">
    <source>
        <dbReference type="SAM" id="MobiDB-lite"/>
    </source>
</evidence>
<reference evidence="2" key="1">
    <citation type="submission" date="2021-03" db="EMBL/GenBank/DDBJ databases">
        <title>Draft genome sequence of rust myrtle Austropuccinia psidii MF-1, a brazilian biotype.</title>
        <authorList>
            <person name="Quecine M.C."/>
            <person name="Pachon D.M.R."/>
            <person name="Bonatelli M.L."/>
            <person name="Correr F.H."/>
            <person name="Franceschini L.M."/>
            <person name="Leite T.F."/>
            <person name="Margarido G.R.A."/>
            <person name="Almeida C.A."/>
            <person name="Ferrarezi J.A."/>
            <person name="Labate C.A."/>
        </authorList>
    </citation>
    <scope>NUCLEOTIDE SEQUENCE</scope>
    <source>
        <strain evidence="2">MF-1</strain>
    </source>
</reference>
<organism evidence="2 3">
    <name type="scientific">Austropuccinia psidii MF-1</name>
    <dbReference type="NCBI Taxonomy" id="1389203"/>
    <lineage>
        <taxon>Eukaryota</taxon>
        <taxon>Fungi</taxon>
        <taxon>Dikarya</taxon>
        <taxon>Basidiomycota</taxon>
        <taxon>Pucciniomycotina</taxon>
        <taxon>Pucciniomycetes</taxon>
        <taxon>Pucciniales</taxon>
        <taxon>Sphaerophragmiaceae</taxon>
        <taxon>Austropuccinia</taxon>
    </lineage>
</organism>
<dbReference type="Proteomes" id="UP000765509">
    <property type="component" value="Unassembled WGS sequence"/>
</dbReference>
<sequence length="89" mass="9511">MNPQPLMPTLATPIVFNNGVIPTVPGPTLEDPFALTANPLVSPEVPILVTRKDGGLGKLERDLVVQDEVDTDAEGSDELDGEELEMTTK</sequence>
<proteinExistence type="predicted"/>